<dbReference type="AlphaFoldDB" id="A0AA88DFJ4"/>
<accession>A0AA88DFJ4</accession>
<name>A0AA88DFJ4_FICCA</name>
<dbReference type="Proteomes" id="UP001187192">
    <property type="component" value="Unassembled WGS sequence"/>
</dbReference>
<protein>
    <submittedName>
        <fullName evidence="1">Uncharacterized protein</fullName>
    </submittedName>
</protein>
<proteinExistence type="predicted"/>
<reference evidence="1" key="1">
    <citation type="submission" date="2023-07" db="EMBL/GenBank/DDBJ databases">
        <title>draft genome sequence of fig (Ficus carica).</title>
        <authorList>
            <person name="Takahashi T."/>
            <person name="Nishimura K."/>
        </authorList>
    </citation>
    <scope>NUCLEOTIDE SEQUENCE</scope>
</reference>
<dbReference type="EMBL" id="BTGU01000006">
    <property type="protein sequence ID" value="GMN36789.1"/>
    <property type="molecule type" value="Genomic_DNA"/>
</dbReference>
<evidence type="ECO:0000313" key="1">
    <source>
        <dbReference type="EMBL" id="GMN36789.1"/>
    </source>
</evidence>
<comment type="caution">
    <text evidence="1">The sequence shown here is derived from an EMBL/GenBank/DDBJ whole genome shotgun (WGS) entry which is preliminary data.</text>
</comment>
<keyword evidence="2" id="KW-1185">Reference proteome</keyword>
<organism evidence="1 2">
    <name type="scientific">Ficus carica</name>
    <name type="common">Common fig</name>
    <dbReference type="NCBI Taxonomy" id="3494"/>
    <lineage>
        <taxon>Eukaryota</taxon>
        <taxon>Viridiplantae</taxon>
        <taxon>Streptophyta</taxon>
        <taxon>Embryophyta</taxon>
        <taxon>Tracheophyta</taxon>
        <taxon>Spermatophyta</taxon>
        <taxon>Magnoliopsida</taxon>
        <taxon>eudicotyledons</taxon>
        <taxon>Gunneridae</taxon>
        <taxon>Pentapetalae</taxon>
        <taxon>rosids</taxon>
        <taxon>fabids</taxon>
        <taxon>Rosales</taxon>
        <taxon>Moraceae</taxon>
        <taxon>Ficeae</taxon>
        <taxon>Ficus</taxon>
    </lineage>
</organism>
<evidence type="ECO:0000313" key="2">
    <source>
        <dbReference type="Proteomes" id="UP001187192"/>
    </source>
</evidence>
<sequence>MAFSFAFALSQSFEEQYIALSLSFHHFPKSSPFSLFTSSSSSAKFICYFAHSWNHGSRSRSRSRKPAKQSEPFRWTTIHGLRRSISQSF</sequence>
<gene>
    <name evidence="1" type="ORF">TIFTF001_006295</name>
</gene>